<dbReference type="STRING" id="1276220.STAIW_v1c04040"/>
<dbReference type="Proteomes" id="UP000014984">
    <property type="component" value="Chromosome"/>
</dbReference>
<dbReference type="RefSeq" id="WP_020834193.1">
    <property type="nucleotide sequence ID" value="NC_021846.1"/>
</dbReference>
<sequence length="145" mass="17050">MTKRKLTRDEIEKSIELAFQELLELSTMDLENNSFQLEEDKQKFKKNIKENPIKSNSIEKVNSIQKNSKQTDLKAIISLAKQKGKEINTGKWKDYDSSREDEVLLKAKKEGKSAYDSDVLRELILERQKQKRKTNDVNEIIYKKK</sequence>
<keyword evidence="2" id="KW-1185">Reference proteome</keyword>
<evidence type="ECO:0000313" key="1">
    <source>
        <dbReference type="EMBL" id="AGR41054.1"/>
    </source>
</evidence>
<evidence type="ECO:0000313" key="2">
    <source>
        <dbReference type="Proteomes" id="UP000014984"/>
    </source>
</evidence>
<protein>
    <submittedName>
        <fullName evidence="1">Uncharacterized protein</fullName>
    </submittedName>
</protein>
<accession>S5LTL6</accession>
<dbReference type="HOGENOM" id="CLU_1874132_0_0_14"/>
<dbReference type="KEGG" id="stai:STAIW_v1c04040"/>
<dbReference type="PATRIC" id="fig|1276220.3.peg.409"/>
<organism evidence="1 2">
    <name type="scientific">Spiroplasma taiwanense CT-1</name>
    <dbReference type="NCBI Taxonomy" id="1276220"/>
    <lineage>
        <taxon>Bacteria</taxon>
        <taxon>Bacillati</taxon>
        <taxon>Mycoplasmatota</taxon>
        <taxon>Mollicutes</taxon>
        <taxon>Entomoplasmatales</taxon>
        <taxon>Spiroplasmataceae</taxon>
        <taxon>Spiroplasma</taxon>
    </lineage>
</organism>
<proteinExistence type="predicted"/>
<gene>
    <name evidence="1" type="ORF">STAIW_v1c04040</name>
</gene>
<reference evidence="1 2" key="1">
    <citation type="journal article" date="2013" name="Genome Biol. Evol.">
        <title>Comparison of metabolic capacities and inference of gene content evolution in mosquito-associated Spiroplasma diminutum and S. taiwanense.</title>
        <authorList>
            <person name="Lo W.S."/>
            <person name="Ku C."/>
            <person name="Chen L.L."/>
            <person name="Chang T.H."/>
            <person name="Kuo C.H."/>
        </authorList>
    </citation>
    <scope>NUCLEOTIDE SEQUENCE [LARGE SCALE GENOMIC DNA]</scope>
    <source>
        <strain evidence="1">CT-1</strain>
    </source>
</reference>
<name>S5LTL6_9MOLU</name>
<dbReference type="AlphaFoldDB" id="S5LTL6"/>
<dbReference type="EMBL" id="CP005074">
    <property type="protein sequence ID" value="AGR41054.1"/>
    <property type="molecule type" value="Genomic_DNA"/>
</dbReference>
<dbReference type="OrthoDB" id="389774at2"/>